<keyword evidence="4" id="KW-1185">Reference proteome</keyword>
<evidence type="ECO:0000256" key="2">
    <source>
        <dbReference type="SAM" id="Phobius"/>
    </source>
</evidence>
<protein>
    <submittedName>
        <fullName evidence="3">10982_t:CDS:1</fullName>
    </submittedName>
</protein>
<sequence>MVASLALNLWNIVIRNKVDHNNKKLWMKYCVGSGIIAGLLTALAFLFEVKKSGLKSENSALADAFAGAAASPIVPRLIGYVRNGNRFVLPTRPTATEFQGPILLLIFGTFRLSLSYWIYLWLNKSKNGPLETTFTNQTSTSTQQIWQPDNIIMMNMNIHQRLPHTNLDPTTSQLKPHFELTKVGLPGHRLHFADLQELNAYMEERITNSEHSEQEPDEIRYDEGSNY</sequence>
<dbReference type="AlphaFoldDB" id="A0A9N9F3M9"/>
<feature type="region of interest" description="Disordered" evidence="1">
    <location>
        <begin position="206"/>
        <end position="227"/>
    </location>
</feature>
<dbReference type="OrthoDB" id="2491301at2759"/>
<dbReference type="Proteomes" id="UP000789831">
    <property type="component" value="Unassembled WGS sequence"/>
</dbReference>
<reference evidence="3" key="1">
    <citation type="submission" date="2021-06" db="EMBL/GenBank/DDBJ databases">
        <authorList>
            <person name="Kallberg Y."/>
            <person name="Tangrot J."/>
            <person name="Rosling A."/>
        </authorList>
    </citation>
    <scope>NUCLEOTIDE SEQUENCE</scope>
    <source>
        <strain evidence="3">MT106</strain>
    </source>
</reference>
<proteinExistence type="predicted"/>
<evidence type="ECO:0000313" key="3">
    <source>
        <dbReference type="EMBL" id="CAG8506882.1"/>
    </source>
</evidence>
<evidence type="ECO:0000256" key="1">
    <source>
        <dbReference type="SAM" id="MobiDB-lite"/>
    </source>
</evidence>
<feature type="transmembrane region" description="Helical" evidence="2">
    <location>
        <begin position="26"/>
        <end position="47"/>
    </location>
</feature>
<gene>
    <name evidence="3" type="ORF">AGERDE_LOCUS4537</name>
</gene>
<organism evidence="3 4">
    <name type="scientific">Ambispora gerdemannii</name>
    <dbReference type="NCBI Taxonomy" id="144530"/>
    <lineage>
        <taxon>Eukaryota</taxon>
        <taxon>Fungi</taxon>
        <taxon>Fungi incertae sedis</taxon>
        <taxon>Mucoromycota</taxon>
        <taxon>Glomeromycotina</taxon>
        <taxon>Glomeromycetes</taxon>
        <taxon>Archaeosporales</taxon>
        <taxon>Ambisporaceae</taxon>
        <taxon>Ambispora</taxon>
    </lineage>
</organism>
<dbReference type="EMBL" id="CAJVPL010000531">
    <property type="protein sequence ID" value="CAG8506882.1"/>
    <property type="molecule type" value="Genomic_DNA"/>
</dbReference>
<feature type="transmembrane region" description="Helical" evidence="2">
    <location>
        <begin position="98"/>
        <end position="122"/>
    </location>
</feature>
<evidence type="ECO:0000313" key="4">
    <source>
        <dbReference type="Proteomes" id="UP000789831"/>
    </source>
</evidence>
<comment type="caution">
    <text evidence="3">The sequence shown here is derived from an EMBL/GenBank/DDBJ whole genome shotgun (WGS) entry which is preliminary data.</text>
</comment>
<keyword evidence="2" id="KW-1133">Transmembrane helix</keyword>
<keyword evidence="2" id="KW-0472">Membrane</keyword>
<keyword evidence="2" id="KW-0812">Transmembrane</keyword>
<accession>A0A9N9F3M9</accession>
<name>A0A9N9F3M9_9GLOM</name>